<dbReference type="EMBL" id="CP046171">
    <property type="protein sequence ID" value="QIS02699.1"/>
    <property type="molecule type" value="Genomic_DNA"/>
</dbReference>
<evidence type="ECO:0000313" key="2">
    <source>
        <dbReference type="Proteomes" id="UP000501705"/>
    </source>
</evidence>
<accession>A0A6G9XP69</accession>
<dbReference type="Proteomes" id="UP000501705">
    <property type="component" value="Chromosome"/>
</dbReference>
<protein>
    <submittedName>
        <fullName evidence="1">Uncharacterized protein</fullName>
    </submittedName>
</protein>
<dbReference type="AlphaFoldDB" id="A0A6G9XP69"/>
<name>A0A6G9XP69_NOCBR</name>
<reference evidence="1 2" key="1">
    <citation type="journal article" date="2019" name="ACS Chem. Biol.">
        <title>Identification and Mobilization of a Cryptic Antibiotic Biosynthesis Gene Locus from a Human-Pathogenic Nocardia Isolate.</title>
        <authorList>
            <person name="Herisse M."/>
            <person name="Ishida K."/>
            <person name="Porter J.L."/>
            <person name="Howden B."/>
            <person name="Hertweck C."/>
            <person name="Stinear T.P."/>
            <person name="Pidot S.J."/>
        </authorList>
    </citation>
    <scope>NUCLEOTIDE SEQUENCE [LARGE SCALE GENOMIC DNA]</scope>
    <source>
        <strain evidence="1 2">AUSMDU00024985</strain>
    </source>
</reference>
<gene>
    <name evidence="1" type="ORF">F5X71_10530</name>
</gene>
<sequence>MTVIPTHDDADHAEQLVSAYPDPAEELDLDAAALAPLAESARAALDSADIADRYEQSVLTPIPDDDYPLAY</sequence>
<organism evidence="1 2">
    <name type="scientific">Nocardia brasiliensis</name>
    <dbReference type="NCBI Taxonomy" id="37326"/>
    <lineage>
        <taxon>Bacteria</taxon>
        <taxon>Bacillati</taxon>
        <taxon>Actinomycetota</taxon>
        <taxon>Actinomycetes</taxon>
        <taxon>Mycobacteriales</taxon>
        <taxon>Nocardiaceae</taxon>
        <taxon>Nocardia</taxon>
    </lineage>
</organism>
<dbReference type="RefSeq" id="WP_167461779.1">
    <property type="nucleotide sequence ID" value="NZ_CP046171.1"/>
</dbReference>
<proteinExistence type="predicted"/>
<evidence type="ECO:0000313" key="1">
    <source>
        <dbReference type="EMBL" id="QIS02699.1"/>
    </source>
</evidence>